<reference evidence="3" key="1">
    <citation type="submission" date="2012-02" db="EMBL/GenBank/DDBJ databases">
        <title>Genome sequencing of Giardia lamblia Genotypes A2 and B isolates (DH and GS) and comparative analysis with the genomes of Genotypes A1 and E (WB and Pig).</title>
        <authorList>
            <person name="Adam R."/>
            <person name="Dahlstrom E."/>
            <person name="Martens C."/>
            <person name="Bruno D."/>
            <person name="Barbian K."/>
            <person name="Porcella S.F."/>
            <person name="Nash T."/>
        </authorList>
    </citation>
    <scope>NUCLEOTIDE SEQUENCE</scope>
    <source>
        <strain evidence="3">DH</strain>
    </source>
</reference>
<organism evidence="2 3">
    <name type="scientific">Giardia intestinalis</name>
    <name type="common">Giardia lamblia</name>
    <dbReference type="NCBI Taxonomy" id="5741"/>
    <lineage>
        <taxon>Eukaryota</taxon>
        <taxon>Metamonada</taxon>
        <taxon>Diplomonadida</taxon>
        <taxon>Hexamitidae</taxon>
        <taxon>Giardiinae</taxon>
        <taxon>Giardia</taxon>
    </lineage>
</organism>
<evidence type="ECO:0000313" key="3">
    <source>
        <dbReference type="Proteomes" id="UP000018320"/>
    </source>
</evidence>
<feature type="signal peptide" evidence="1">
    <location>
        <begin position="1"/>
        <end position="18"/>
    </location>
</feature>
<evidence type="ECO:0000313" key="2">
    <source>
        <dbReference type="EMBL" id="ESU37612.1"/>
    </source>
</evidence>
<dbReference type="VEuPathDB" id="GiardiaDB:QR46_2300"/>
<feature type="chain" id="PRO_5004753288" description="Chaperonin 10" evidence="1">
    <location>
        <begin position="19"/>
        <end position="114"/>
    </location>
</feature>
<name>V6TGX5_GIAIN</name>
<reference evidence="2 3" key="2">
    <citation type="journal article" date="2013" name="Genome Biol. Evol.">
        <title>Genome sequencing of Giardia lamblia genotypes A2 and B isolates (DH and GS) and comparative analysis with the genomes of genotypes A1 and E (WB and Pig).</title>
        <authorList>
            <person name="Adam R.D."/>
            <person name="Dahlstrom E.W."/>
            <person name="Martens C.A."/>
            <person name="Bruno D.P."/>
            <person name="Barbian K.D."/>
            <person name="Ricklefs S.M."/>
            <person name="Hernandez M.M."/>
            <person name="Narla N.P."/>
            <person name="Patel R.B."/>
            <person name="Porcella S.F."/>
            <person name="Nash T.E."/>
        </authorList>
    </citation>
    <scope>NUCLEOTIDE SEQUENCE [LARGE SCALE GENOMIC DNA]</scope>
    <source>
        <strain evidence="2 3">DH</strain>
    </source>
</reference>
<proteinExistence type="predicted"/>
<protein>
    <recommendedName>
        <fullName evidence="4">Chaperonin 10</fullName>
    </recommendedName>
</protein>
<gene>
    <name evidence="2" type="ORF">DHA2_152666</name>
</gene>
<sequence length="114" mass="12284">MSQYVVLIISFMSLLVLGPRFLLERVVEAAGAVYTGTGALREYVVRRVGTGVGRNYESIMEGDHVLVPSSVGQELQIPGIQGLVLVDEEDVLIKTDREKCLLGGFSGAFTASSH</sequence>
<dbReference type="EMBL" id="AHGT01000024">
    <property type="protein sequence ID" value="ESU37612.1"/>
    <property type="molecule type" value="Genomic_DNA"/>
</dbReference>
<evidence type="ECO:0000256" key="1">
    <source>
        <dbReference type="SAM" id="SignalP"/>
    </source>
</evidence>
<evidence type="ECO:0008006" key="4">
    <source>
        <dbReference type="Google" id="ProtNLM"/>
    </source>
</evidence>
<dbReference type="Proteomes" id="UP000018320">
    <property type="component" value="Unassembled WGS sequence"/>
</dbReference>
<dbReference type="VEuPathDB" id="GiardiaDB:DHA2_152666"/>
<comment type="caution">
    <text evidence="2">The sequence shown here is derived from an EMBL/GenBank/DDBJ whole genome shotgun (WGS) entry which is preliminary data.</text>
</comment>
<keyword evidence="1" id="KW-0732">Signal</keyword>
<dbReference type="AlphaFoldDB" id="V6TGX5"/>
<accession>V6TGX5</accession>
<dbReference type="VEuPathDB" id="GiardiaDB:GL50803_0029500"/>
<dbReference type="VEuPathDB" id="GiardiaDB:GL50581_2953"/>